<reference evidence="2 3" key="1">
    <citation type="submission" date="2018-11" db="EMBL/GenBank/DDBJ databases">
        <title>The genome draft of YIM 96095.</title>
        <authorList>
            <person name="Tang S.-K."/>
            <person name="Chunyu W.-X."/>
            <person name="Feng Y.-Z."/>
        </authorList>
    </citation>
    <scope>NUCLEOTIDE SEQUENCE [LARGE SCALE GENOMIC DNA]</scope>
    <source>
        <strain evidence="2 3">YIM 96095</strain>
    </source>
</reference>
<evidence type="ECO:0000256" key="1">
    <source>
        <dbReference type="SAM" id="Phobius"/>
    </source>
</evidence>
<dbReference type="OrthoDB" id="3432460at2"/>
<keyword evidence="3" id="KW-1185">Reference proteome</keyword>
<keyword evidence="1" id="KW-0812">Transmembrane</keyword>
<keyword evidence="1" id="KW-0472">Membrane</keyword>
<evidence type="ECO:0000313" key="3">
    <source>
        <dbReference type="Proteomes" id="UP000269198"/>
    </source>
</evidence>
<evidence type="ECO:0008006" key="4">
    <source>
        <dbReference type="Google" id="ProtNLM"/>
    </source>
</evidence>
<dbReference type="RefSeq" id="WP_123201767.1">
    <property type="nucleotide sequence ID" value="NZ_RJMB01000013.1"/>
</dbReference>
<feature type="transmembrane region" description="Helical" evidence="1">
    <location>
        <begin position="33"/>
        <end position="53"/>
    </location>
</feature>
<proteinExistence type="predicted"/>
<sequence length="72" mass="7705">MSRVRKPDWASFVAGLLFVALGGVFIVSGTSDWGITATWLLPVLAIGLGIVAITRALTRSRGHDDPSHRSET</sequence>
<dbReference type="Proteomes" id="UP000269198">
    <property type="component" value="Unassembled WGS sequence"/>
</dbReference>
<comment type="caution">
    <text evidence="2">The sequence shown here is derived from an EMBL/GenBank/DDBJ whole genome shotgun (WGS) entry which is preliminary data.</text>
</comment>
<feature type="transmembrane region" description="Helical" evidence="1">
    <location>
        <begin position="9"/>
        <end position="27"/>
    </location>
</feature>
<gene>
    <name evidence="2" type="ORF">EFW17_13660</name>
</gene>
<keyword evidence="1" id="KW-1133">Transmembrane helix</keyword>
<evidence type="ECO:0000313" key="2">
    <source>
        <dbReference type="EMBL" id="RNL83935.1"/>
    </source>
</evidence>
<organism evidence="2 3">
    <name type="scientific">Halostreptopolyspora alba</name>
    <dbReference type="NCBI Taxonomy" id="2487137"/>
    <lineage>
        <taxon>Bacteria</taxon>
        <taxon>Bacillati</taxon>
        <taxon>Actinomycetota</taxon>
        <taxon>Actinomycetes</taxon>
        <taxon>Streptosporangiales</taxon>
        <taxon>Nocardiopsidaceae</taxon>
        <taxon>Halostreptopolyspora</taxon>
    </lineage>
</organism>
<accession>A0A3N0E7V3</accession>
<protein>
    <recommendedName>
        <fullName evidence="4">DUF4175 domain-containing protein</fullName>
    </recommendedName>
</protein>
<dbReference type="EMBL" id="RJMB01000013">
    <property type="protein sequence ID" value="RNL83935.1"/>
    <property type="molecule type" value="Genomic_DNA"/>
</dbReference>
<dbReference type="AlphaFoldDB" id="A0A3N0E7V3"/>
<name>A0A3N0E7V3_9ACTN</name>